<dbReference type="Proteomes" id="UP001642360">
    <property type="component" value="Unassembled WGS sequence"/>
</dbReference>
<comment type="caution">
    <text evidence="2">The sequence shown here is derived from an EMBL/GenBank/DDBJ whole genome shotgun (WGS) entry which is preliminary data.</text>
</comment>
<keyword evidence="3" id="KW-1185">Reference proteome</keyword>
<dbReference type="AlphaFoldDB" id="A0ABC8RDW8"/>
<protein>
    <submittedName>
        <fullName evidence="2">Uncharacterized protein</fullName>
    </submittedName>
</protein>
<proteinExistence type="predicted"/>
<dbReference type="EMBL" id="CAUOFW020001280">
    <property type="protein sequence ID" value="CAK9143180.1"/>
    <property type="molecule type" value="Genomic_DNA"/>
</dbReference>
<name>A0ABC8RDW8_9AQUA</name>
<sequence>MAKEGNSFVRTMLNGCIISCRAADMDADMASRGGCTCDTEAESSDLTARIKRVLLMIDLWIWKKSGNKRRRDEMVEIRESLSKVQIRRHLPSVGLSSWLGDEVHCQNLIAIRISYNLSNSSFILAIAASVEDLVPHLIQKMEDTSCSQPNVDVNIENTSNAAPDTESGDNKNDEKQQRTSTSKV</sequence>
<feature type="region of interest" description="Disordered" evidence="1">
    <location>
        <begin position="148"/>
        <end position="184"/>
    </location>
</feature>
<evidence type="ECO:0000313" key="3">
    <source>
        <dbReference type="Proteomes" id="UP001642360"/>
    </source>
</evidence>
<feature type="compositionally biased region" description="Polar residues" evidence="1">
    <location>
        <begin position="148"/>
        <end position="162"/>
    </location>
</feature>
<evidence type="ECO:0000313" key="2">
    <source>
        <dbReference type="EMBL" id="CAK9143180.1"/>
    </source>
</evidence>
<organism evidence="2 3">
    <name type="scientific">Ilex paraguariensis</name>
    <name type="common">yerba mate</name>
    <dbReference type="NCBI Taxonomy" id="185542"/>
    <lineage>
        <taxon>Eukaryota</taxon>
        <taxon>Viridiplantae</taxon>
        <taxon>Streptophyta</taxon>
        <taxon>Embryophyta</taxon>
        <taxon>Tracheophyta</taxon>
        <taxon>Spermatophyta</taxon>
        <taxon>Magnoliopsida</taxon>
        <taxon>eudicotyledons</taxon>
        <taxon>Gunneridae</taxon>
        <taxon>Pentapetalae</taxon>
        <taxon>asterids</taxon>
        <taxon>campanulids</taxon>
        <taxon>Aquifoliales</taxon>
        <taxon>Aquifoliaceae</taxon>
        <taxon>Ilex</taxon>
    </lineage>
</organism>
<reference evidence="2 3" key="1">
    <citation type="submission" date="2024-02" db="EMBL/GenBank/DDBJ databases">
        <authorList>
            <person name="Vignale AGUSTIN F."/>
            <person name="Sosa J E."/>
            <person name="Modenutti C."/>
        </authorList>
    </citation>
    <scope>NUCLEOTIDE SEQUENCE [LARGE SCALE GENOMIC DNA]</scope>
</reference>
<gene>
    <name evidence="2" type="ORF">ILEXP_LOCUS10875</name>
</gene>
<feature type="compositionally biased region" description="Basic and acidic residues" evidence="1">
    <location>
        <begin position="168"/>
        <end position="177"/>
    </location>
</feature>
<accession>A0ABC8RDW8</accession>
<evidence type="ECO:0000256" key="1">
    <source>
        <dbReference type="SAM" id="MobiDB-lite"/>
    </source>
</evidence>